<reference evidence="11 12" key="1">
    <citation type="submission" date="2024-03" db="EMBL/GenBank/DDBJ databases">
        <title>Bacilli Hybrid Assemblies.</title>
        <authorList>
            <person name="Kovac J."/>
        </authorList>
    </citation>
    <scope>NUCLEOTIDE SEQUENCE [LARGE SCALE GENOMIC DNA]</scope>
    <source>
        <strain evidence="11 12">FSL R7-0666</strain>
    </source>
</reference>
<feature type="transmembrane region" description="Helical" evidence="10">
    <location>
        <begin position="62"/>
        <end position="81"/>
    </location>
</feature>
<dbReference type="EMBL" id="JBCITK010000001">
    <property type="protein sequence ID" value="MEN0642527.1"/>
    <property type="molecule type" value="Genomic_DNA"/>
</dbReference>
<evidence type="ECO:0000256" key="6">
    <source>
        <dbReference type="ARBA" id="ARBA00023303"/>
    </source>
</evidence>
<evidence type="ECO:0000256" key="7">
    <source>
        <dbReference type="ARBA" id="ARBA00035120"/>
    </source>
</evidence>
<gene>
    <name evidence="10 11" type="primary">crcB</name>
    <name evidence="10" type="synonym">fluC</name>
    <name evidence="11" type="ORF">MKY91_05070</name>
</gene>
<keyword evidence="2 10" id="KW-1003">Cell membrane</keyword>
<dbReference type="Proteomes" id="UP001418796">
    <property type="component" value="Unassembled WGS sequence"/>
</dbReference>
<dbReference type="InterPro" id="IPR003691">
    <property type="entry name" value="FluC"/>
</dbReference>
<evidence type="ECO:0000256" key="10">
    <source>
        <dbReference type="HAMAP-Rule" id="MF_00454"/>
    </source>
</evidence>
<evidence type="ECO:0000256" key="8">
    <source>
        <dbReference type="ARBA" id="ARBA00035585"/>
    </source>
</evidence>
<accession>A0ABU9VFZ0</accession>
<keyword evidence="12" id="KW-1185">Reference proteome</keyword>
<comment type="subcellular location">
    <subcellularLocation>
        <location evidence="1 10">Cell membrane</location>
        <topology evidence="1 10">Multi-pass membrane protein</topology>
    </subcellularLocation>
</comment>
<protein>
    <recommendedName>
        <fullName evidence="10">Fluoride-specific ion channel FluC</fullName>
    </recommendedName>
</protein>
<name>A0ABU9VFZ0_9BACI</name>
<dbReference type="PANTHER" id="PTHR28259:SF1">
    <property type="entry name" value="FLUORIDE EXPORT PROTEIN 1-RELATED"/>
    <property type="match status" value="1"/>
</dbReference>
<comment type="similarity">
    <text evidence="7 10">Belongs to the fluoride channel Fluc/FEX (TC 1.A.43) family.</text>
</comment>
<keyword evidence="10" id="KW-0406">Ion transport</keyword>
<evidence type="ECO:0000256" key="4">
    <source>
        <dbReference type="ARBA" id="ARBA00022989"/>
    </source>
</evidence>
<evidence type="ECO:0000256" key="9">
    <source>
        <dbReference type="ARBA" id="ARBA00049940"/>
    </source>
</evidence>
<feature type="transmembrane region" description="Helical" evidence="10">
    <location>
        <begin position="93"/>
        <end position="113"/>
    </location>
</feature>
<keyword evidence="3 10" id="KW-0812">Transmembrane</keyword>
<organism evidence="11 12">
    <name type="scientific">Alkalicoccobacillus gibsonii</name>
    <dbReference type="NCBI Taxonomy" id="79881"/>
    <lineage>
        <taxon>Bacteria</taxon>
        <taxon>Bacillati</taxon>
        <taxon>Bacillota</taxon>
        <taxon>Bacilli</taxon>
        <taxon>Bacillales</taxon>
        <taxon>Bacillaceae</taxon>
        <taxon>Alkalicoccobacillus</taxon>
    </lineage>
</organism>
<keyword evidence="10" id="KW-0813">Transport</keyword>
<dbReference type="HAMAP" id="MF_00454">
    <property type="entry name" value="FluC"/>
    <property type="match status" value="1"/>
</dbReference>
<evidence type="ECO:0000256" key="3">
    <source>
        <dbReference type="ARBA" id="ARBA00022692"/>
    </source>
</evidence>
<feature type="transmembrane region" description="Helical" evidence="10">
    <location>
        <begin position="35"/>
        <end position="55"/>
    </location>
</feature>
<comment type="catalytic activity">
    <reaction evidence="8">
        <text>fluoride(in) = fluoride(out)</text>
        <dbReference type="Rhea" id="RHEA:76159"/>
        <dbReference type="ChEBI" id="CHEBI:17051"/>
    </reaction>
    <physiologicalReaction direction="left-to-right" evidence="8">
        <dbReference type="Rhea" id="RHEA:76160"/>
    </physiologicalReaction>
</comment>
<evidence type="ECO:0000313" key="11">
    <source>
        <dbReference type="EMBL" id="MEN0642527.1"/>
    </source>
</evidence>
<keyword evidence="10" id="KW-0915">Sodium</keyword>
<keyword evidence="10" id="KW-0479">Metal-binding</keyword>
<evidence type="ECO:0000256" key="2">
    <source>
        <dbReference type="ARBA" id="ARBA00022475"/>
    </source>
</evidence>
<evidence type="ECO:0000256" key="5">
    <source>
        <dbReference type="ARBA" id="ARBA00023136"/>
    </source>
</evidence>
<evidence type="ECO:0000256" key="1">
    <source>
        <dbReference type="ARBA" id="ARBA00004651"/>
    </source>
</evidence>
<dbReference type="RefSeq" id="WP_343129642.1">
    <property type="nucleotide sequence ID" value="NZ_JBCITK010000001.1"/>
</dbReference>
<comment type="caution">
    <text evidence="11">The sequence shown here is derived from an EMBL/GenBank/DDBJ whole genome shotgun (WGS) entry which is preliminary data.</text>
</comment>
<proteinExistence type="inferred from homology"/>
<comment type="activity regulation">
    <text evidence="10">Na(+) is not transported, but it plays an essential structural role and its presence is essential for fluoride channel function.</text>
</comment>
<comment type="function">
    <text evidence="9 10">Fluoride-specific ion channel. Important for reducing fluoride concentration in the cell, thus reducing its toxicity.</text>
</comment>
<feature type="binding site" evidence="10">
    <location>
        <position position="75"/>
    </location>
    <ligand>
        <name>Na(+)</name>
        <dbReference type="ChEBI" id="CHEBI:29101"/>
        <note>structural</note>
    </ligand>
</feature>
<dbReference type="Pfam" id="PF02537">
    <property type="entry name" value="CRCB"/>
    <property type="match status" value="1"/>
</dbReference>
<sequence>MISVSIACAGGLGALSRYMLSIWLSRLPWRTSVPVPILLINLAGAFLLGFVHAHLHADFESVGLILTTGFLGAFTTFSTFSMESIELFMQKRWQSLLIYLSVSIIGCLFFYLIGFHLK</sequence>
<evidence type="ECO:0000313" key="12">
    <source>
        <dbReference type="Proteomes" id="UP001418796"/>
    </source>
</evidence>
<keyword evidence="5 10" id="KW-0472">Membrane</keyword>
<keyword evidence="4 10" id="KW-1133">Transmembrane helix</keyword>
<keyword evidence="6 10" id="KW-0407">Ion channel</keyword>
<dbReference type="PANTHER" id="PTHR28259">
    <property type="entry name" value="FLUORIDE EXPORT PROTEIN 1-RELATED"/>
    <property type="match status" value="1"/>
</dbReference>
<feature type="binding site" evidence="10">
    <location>
        <position position="72"/>
    </location>
    <ligand>
        <name>Na(+)</name>
        <dbReference type="ChEBI" id="CHEBI:29101"/>
        <note>structural</note>
    </ligand>
</feature>
<dbReference type="NCBIfam" id="TIGR00494">
    <property type="entry name" value="crcB"/>
    <property type="match status" value="1"/>
</dbReference>